<evidence type="ECO:0000313" key="3">
    <source>
        <dbReference type="EMBL" id="RRT79550.1"/>
    </source>
</evidence>
<feature type="region of interest" description="Disordered" evidence="1">
    <location>
        <begin position="27"/>
        <end position="50"/>
    </location>
</feature>
<keyword evidence="2" id="KW-0732">Signal</keyword>
<dbReference type="EMBL" id="AMZH03001365">
    <property type="protein sequence ID" value="RRT79550.1"/>
    <property type="molecule type" value="Genomic_DNA"/>
</dbReference>
<sequence>MNAIIMHLIIAGFFLTFTHHHAVVKQEGVDGKGGRDEEANDYKNDGPKSSLGIGLSLDDVVEPHQEFTRRFTKGIRKLAGNMPEKDHRTYHKNAGVCRIRWDFEDKADLKRAGFRATDGGWTAQAYGCTTHTIFSGLLSVVTPPTLTVVPPIPEFYE</sequence>
<name>A0A427ATJ4_ENSVE</name>
<feature type="signal peptide" evidence="2">
    <location>
        <begin position="1"/>
        <end position="22"/>
    </location>
</feature>
<dbReference type="Proteomes" id="UP000287651">
    <property type="component" value="Unassembled WGS sequence"/>
</dbReference>
<evidence type="ECO:0000256" key="1">
    <source>
        <dbReference type="SAM" id="MobiDB-lite"/>
    </source>
</evidence>
<proteinExistence type="predicted"/>
<feature type="compositionally biased region" description="Basic and acidic residues" evidence="1">
    <location>
        <begin position="27"/>
        <end position="46"/>
    </location>
</feature>
<organism evidence="3 4">
    <name type="scientific">Ensete ventricosum</name>
    <name type="common">Abyssinian banana</name>
    <name type="synonym">Musa ensete</name>
    <dbReference type="NCBI Taxonomy" id="4639"/>
    <lineage>
        <taxon>Eukaryota</taxon>
        <taxon>Viridiplantae</taxon>
        <taxon>Streptophyta</taxon>
        <taxon>Embryophyta</taxon>
        <taxon>Tracheophyta</taxon>
        <taxon>Spermatophyta</taxon>
        <taxon>Magnoliopsida</taxon>
        <taxon>Liliopsida</taxon>
        <taxon>Zingiberales</taxon>
        <taxon>Musaceae</taxon>
        <taxon>Ensete</taxon>
    </lineage>
</organism>
<evidence type="ECO:0000313" key="4">
    <source>
        <dbReference type="Proteomes" id="UP000287651"/>
    </source>
</evidence>
<dbReference type="AlphaFoldDB" id="A0A427ATJ4"/>
<comment type="caution">
    <text evidence="3">The sequence shown here is derived from an EMBL/GenBank/DDBJ whole genome shotgun (WGS) entry which is preliminary data.</text>
</comment>
<accession>A0A427ATJ4</accession>
<protein>
    <submittedName>
        <fullName evidence="3">Uncharacterized protein</fullName>
    </submittedName>
</protein>
<gene>
    <name evidence="3" type="ORF">B296_00017394</name>
</gene>
<evidence type="ECO:0000256" key="2">
    <source>
        <dbReference type="SAM" id="SignalP"/>
    </source>
</evidence>
<feature type="chain" id="PRO_5019014917" evidence="2">
    <location>
        <begin position="23"/>
        <end position="157"/>
    </location>
</feature>
<reference evidence="3 4" key="1">
    <citation type="journal article" date="2014" name="Agronomy (Basel)">
        <title>A Draft Genome Sequence for Ensete ventricosum, the Drought-Tolerant Tree Against Hunger.</title>
        <authorList>
            <person name="Harrison J."/>
            <person name="Moore K.A."/>
            <person name="Paszkiewicz K."/>
            <person name="Jones T."/>
            <person name="Grant M."/>
            <person name="Ambacheew D."/>
            <person name="Muzemil S."/>
            <person name="Studholme D.J."/>
        </authorList>
    </citation>
    <scope>NUCLEOTIDE SEQUENCE [LARGE SCALE GENOMIC DNA]</scope>
</reference>